<evidence type="ECO:0000256" key="1">
    <source>
        <dbReference type="ARBA" id="ARBA00006383"/>
    </source>
</evidence>
<dbReference type="GO" id="GO:0046353">
    <property type="term" value="F:aminoglycoside 3-N-acetyltransferase activity"/>
    <property type="evidence" value="ECO:0007669"/>
    <property type="project" value="UniProtKB-EC"/>
</dbReference>
<sequence>MIAAEELQRQLGEGGIKSGQHLIVHASLSSLGFVVGGAETLVRALLALVGEEGTIMMPAQTWKNLDPSTGVHGDVPPAWWPAIRAGWPAYDKRIAPAIGMGASAEMLRCWPGARRSDHPVRSFAAVGRQADYLTANHDLSNIFGEDSPLDRLYRLGGRILLIGVGHDKNTSLHLAETRARFEGKRLVEESSAVLIDGRREWVTYPTQEVHDGDFARLGLAYEREHRSPIHGVGSAAVRLLEMRPFVDWAVDWMERHRPGSLPGSDLG</sequence>
<evidence type="ECO:0000256" key="3">
    <source>
        <dbReference type="ARBA" id="ARBA00023315"/>
    </source>
</evidence>
<accession>A0A9X4KI63</accession>
<dbReference type="GO" id="GO:0046677">
    <property type="term" value="P:response to antibiotic"/>
    <property type="evidence" value="ECO:0007669"/>
    <property type="project" value="UniProtKB-KW"/>
</dbReference>
<dbReference type="Pfam" id="PF02522">
    <property type="entry name" value="Antibiotic_NAT"/>
    <property type="match status" value="1"/>
</dbReference>
<name>A0A9X4KI63_9BACL</name>
<evidence type="ECO:0000256" key="2">
    <source>
        <dbReference type="ARBA" id="ARBA00022679"/>
    </source>
</evidence>
<dbReference type="AlphaFoldDB" id="A0A9X4KI63"/>
<dbReference type="InterPro" id="IPR003679">
    <property type="entry name" value="Amioglycoside_AcTrfase"/>
</dbReference>
<dbReference type="RefSeq" id="WP_277566244.1">
    <property type="nucleotide sequence ID" value="NZ_JAPDHZ010000003.1"/>
</dbReference>
<dbReference type="EC" id="2.3.1.-" evidence="4"/>
<protein>
    <recommendedName>
        <fullName evidence="4">Aminoglycoside N(3)-acetyltransferase</fullName>
        <ecNumber evidence="4">2.3.1.-</ecNumber>
    </recommendedName>
</protein>
<evidence type="ECO:0000256" key="4">
    <source>
        <dbReference type="RuleBase" id="RU365031"/>
    </source>
</evidence>
<keyword evidence="2 4" id="KW-0808">Transferase</keyword>
<dbReference type="EMBL" id="JAPDHZ010000003">
    <property type="protein sequence ID" value="MDG0792445.1"/>
    <property type="molecule type" value="Genomic_DNA"/>
</dbReference>
<organism evidence="5 6">
    <name type="scientific">Cohnella ginsengisoli</name>
    <dbReference type="NCBI Taxonomy" id="425004"/>
    <lineage>
        <taxon>Bacteria</taxon>
        <taxon>Bacillati</taxon>
        <taxon>Bacillota</taxon>
        <taxon>Bacilli</taxon>
        <taxon>Bacillales</taxon>
        <taxon>Paenibacillaceae</taxon>
        <taxon>Cohnella</taxon>
    </lineage>
</organism>
<keyword evidence="6" id="KW-1185">Reference proteome</keyword>
<keyword evidence="4" id="KW-0046">Antibiotic resistance</keyword>
<keyword evidence="3 4" id="KW-0012">Acyltransferase</keyword>
<dbReference type="SUPFAM" id="SSF110710">
    <property type="entry name" value="TTHA0583/YokD-like"/>
    <property type="match status" value="1"/>
</dbReference>
<dbReference type="PANTHER" id="PTHR11104">
    <property type="entry name" value="AMINOGLYCOSIDE N3-ACETYLTRANSFERASE"/>
    <property type="match status" value="1"/>
</dbReference>
<comment type="caution">
    <text evidence="5">The sequence shown here is derived from an EMBL/GenBank/DDBJ whole genome shotgun (WGS) entry which is preliminary data.</text>
</comment>
<proteinExistence type="inferred from homology"/>
<reference evidence="5 6" key="1">
    <citation type="submission" date="2022-10" db="EMBL/GenBank/DDBJ databases">
        <title>Comparative genomic analysis of Cohnella hashimotonis sp. nov., isolated from the International Space Station.</title>
        <authorList>
            <person name="Simpson A."/>
            <person name="Venkateswaran K."/>
        </authorList>
    </citation>
    <scope>NUCLEOTIDE SEQUENCE [LARGE SCALE GENOMIC DNA]</scope>
    <source>
        <strain evidence="5 6">DSM 18997</strain>
    </source>
</reference>
<evidence type="ECO:0000313" key="6">
    <source>
        <dbReference type="Proteomes" id="UP001153387"/>
    </source>
</evidence>
<comment type="catalytic activity">
    <reaction evidence="4">
        <text>a 2-deoxystreptamine antibiotic + acetyl-CoA = an N(3)-acetyl-2-deoxystreptamine antibiotic + CoA + H(+)</text>
        <dbReference type="Rhea" id="RHEA:12665"/>
        <dbReference type="ChEBI" id="CHEBI:15378"/>
        <dbReference type="ChEBI" id="CHEBI:57287"/>
        <dbReference type="ChEBI" id="CHEBI:57288"/>
        <dbReference type="ChEBI" id="CHEBI:57921"/>
        <dbReference type="ChEBI" id="CHEBI:77452"/>
        <dbReference type="EC" id="2.3.1.81"/>
    </reaction>
</comment>
<evidence type="ECO:0000313" key="5">
    <source>
        <dbReference type="EMBL" id="MDG0792445.1"/>
    </source>
</evidence>
<dbReference type="Proteomes" id="UP001153387">
    <property type="component" value="Unassembled WGS sequence"/>
</dbReference>
<dbReference type="InterPro" id="IPR028345">
    <property type="entry name" value="Antibiotic_NAT-like"/>
</dbReference>
<dbReference type="PANTHER" id="PTHR11104:SF0">
    <property type="entry name" value="SPBETA PROPHAGE-DERIVED AMINOGLYCOSIDE N(3')-ACETYLTRANSFERASE-LIKE PROTEIN YOKD"/>
    <property type="match status" value="1"/>
</dbReference>
<comment type="similarity">
    <text evidence="1 4">Belongs to the antibiotic N-acetyltransferase family.</text>
</comment>
<gene>
    <name evidence="5" type="ORF">OMP38_17365</name>
</gene>